<keyword evidence="3" id="KW-0597">Phosphoprotein</keyword>
<evidence type="ECO:0000259" key="10">
    <source>
        <dbReference type="PROSITE" id="PS50109"/>
    </source>
</evidence>
<dbReference type="SUPFAM" id="SSF55874">
    <property type="entry name" value="ATPase domain of HSP90 chaperone/DNA topoisomerase II/histidine kinase"/>
    <property type="match status" value="1"/>
</dbReference>
<dbReference type="InterPro" id="IPR003594">
    <property type="entry name" value="HATPase_dom"/>
</dbReference>
<dbReference type="InterPro" id="IPR005467">
    <property type="entry name" value="His_kinase_dom"/>
</dbReference>
<dbReference type="Proteomes" id="UP000294937">
    <property type="component" value="Unassembled WGS sequence"/>
</dbReference>
<evidence type="ECO:0000256" key="2">
    <source>
        <dbReference type="ARBA" id="ARBA00012438"/>
    </source>
</evidence>
<keyword evidence="5" id="KW-0547">Nucleotide-binding</keyword>
<dbReference type="InterPro" id="IPR004358">
    <property type="entry name" value="Sig_transdc_His_kin-like_C"/>
</dbReference>
<keyword evidence="12" id="KW-1185">Reference proteome</keyword>
<dbReference type="InterPro" id="IPR036890">
    <property type="entry name" value="HATPase_C_sf"/>
</dbReference>
<organism evidence="11 12">
    <name type="scientific">Hazenella coriacea</name>
    <dbReference type="NCBI Taxonomy" id="1179467"/>
    <lineage>
        <taxon>Bacteria</taxon>
        <taxon>Bacillati</taxon>
        <taxon>Bacillota</taxon>
        <taxon>Bacilli</taxon>
        <taxon>Bacillales</taxon>
        <taxon>Thermoactinomycetaceae</taxon>
        <taxon>Hazenella</taxon>
    </lineage>
</organism>
<dbReference type="CDD" id="cd00082">
    <property type="entry name" value="HisKA"/>
    <property type="match status" value="1"/>
</dbReference>
<dbReference type="GO" id="GO:0000155">
    <property type="term" value="F:phosphorelay sensor kinase activity"/>
    <property type="evidence" value="ECO:0007669"/>
    <property type="project" value="InterPro"/>
</dbReference>
<dbReference type="SUPFAM" id="SSF47384">
    <property type="entry name" value="Homodimeric domain of signal transducing histidine kinase"/>
    <property type="match status" value="1"/>
</dbReference>
<dbReference type="RefSeq" id="WP_131923780.1">
    <property type="nucleotide sequence ID" value="NZ_SMAG01000002.1"/>
</dbReference>
<evidence type="ECO:0000256" key="6">
    <source>
        <dbReference type="ARBA" id="ARBA00022777"/>
    </source>
</evidence>
<keyword evidence="8" id="KW-0902">Two-component regulatory system</keyword>
<comment type="catalytic activity">
    <reaction evidence="1">
        <text>ATP + protein L-histidine = ADP + protein N-phospho-L-histidine.</text>
        <dbReference type="EC" id="2.7.13.3"/>
    </reaction>
</comment>
<dbReference type="Pfam" id="PF02518">
    <property type="entry name" value="HATPase_c"/>
    <property type="match status" value="1"/>
</dbReference>
<keyword evidence="7" id="KW-0067">ATP-binding</keyword>
<feature type="coiled-coil region" evidence="9">
    <location>
        <begin position="105"/>
        <end position="143"/>
    </location>
</feature>
<dbReference type="Gene3D" id="1.10.287.130">
    <property type="match status" value="1"/>
</dbReference>
<evidence type="ECO:0000256" key="7">
    <source>
        <dbReference type="ARBA" id="ARBA00022840"/>
    </source>
</evidence>
<dbReference type="PROSITE" id="PS50109">
    <property type="entry name" value="HIS_KIN"/>
    <property type="match status" value="1"/>
</dbReference>
<evidence type="ECO:0000256" key="9">
    <source>
        <dbReference type="SAM" id="Coils"/>
    </source>
</evidence>
<dbReference type="SMART" id="SM00387">
    <property type="entry name" value="HATPase_c"/>
    <property type="match status" value="1"/>
</dbReference>
<dbReference type="InterPro" id="IPR003661">
    <property type="entry name" value="HisK_dim/P_dom"/>
</dbReference>
<proteinExistence type="predicted"/>
<evidence type="ECO:0000256" key="1">
    <source>
        <dbReference type="ARBA" id="ARBA00000085"/>
    </source>
</evidence>
<dbReference type="AlphaFoldDB" id="A0A4R3L838"/>
<comment type="caution">
    <text evidence="11">The sequence shown here is derived from an EMBL/GenBank/DDBJ whole genome shotgun (WGS) entry which is preliminary data.</text>
</comment>
<evidence type="ECO:0000256" key="5">
    <source>
        <dbReference type="ARBA" id="ARBA00022741"/>
    </source>
</evidence>
<dbReference type="PANTHER" id="PTHR43065">
    <property type="entry name" value="SENSOR HISTIDINE KINASE"/>
    <property type="match status" value="1"/>
</dbReference>
<gene>
    <name evidence="11" type="ORF">EDD58_102390</name>
</gene>
<reference evidence="11 12" key="1">
    <citation type="submission" date="2019-03" db="EMBL/GenBank/DDBJ databases">
        <title>Genomic Encyclopedia of Type Strains, Phase IV (KMG-IV): sequencing the most valuable type-strain genomes for metagenomic binning, comparative biology and taxonomic classification.</title>
        <authorList>
            <person name="Goeker M."/>
        </authorList>
    </citation>
    <scope>NUCLEOTIDE SEQUENCE [LARGE SCALE GENOMIC DNA]</scope>
    <source>
        <strain evidence="11 12">DSM 45707</strain>
    </source>
</reference>
<dbReference type="CDD" id="cd00075">
    <property type="entry name" value="HATPase"/>
    <property type="match status" value="1"/>
</dbReference>
<dbReference type="PANTHER" id="PTHR43065:SF10">
    <property type="entry name" value="PEROXIDE STRESS-ACTIVATED HISTIDINE KINASE MAK3"/>
    <property type="match status" value="1"/>
</dbReference>
<feature type="domain" description="Histidine kinase" evidence="10">
    <location>
        <begin position="159"/>
        <end position="370"/>
    </location>
</feature>
<evidence type="ECO:0000313" key="12">
    <source>
        <dbReference type="Proteomes" id="UP000294937"/>
    </source>
</evidence>
<keyword evidence="4" id="KW-0808">Transferase</keyword>
<keyword evidence="6 11" id="KW-0418">Kinase</keyword>
<sequence length="375" mass="42501">MNVTQYHLNVLHVPIPVFVVDSNLQIVFQSQKSLDTFPKVPNFLDLVDGRSRHRAVIFLSEVYSVVTTELRLQTRKTSLSLFEVHVHRESKDALFLFCIHKAHQLKELSQSIQSLEVQLNKMYLSLVKKKEKLESSIREIEKLTFHYENLSTIGKLAASVAHEIRNPLSTVKGFVQLLQPQLIEMEKGHYAEIALSEIDRANDIIYEFLNATKPPTSSKERVAISQLLEEMILFCQSEATMRNCQIRLTGQPINTSLWIDVKQIKQVILNLIKNALDAIEESASKGNGWIEISTHAFEHNIEIWIEDNGHGMDSYTQTNLFSPFFTTKTTGTGIGLAVCKKIIENHHGKIRVTSTLGVGTIFKISLPLAHGFINN</sequence>
<dbReference type="InterPro" id="IPR036097">
    <property type="entry name" value="HisK_dim/P_sf"/>
</dbReference>
<accession>A0A4R3L838</accession>
<evidence type="ECO:0000256" key="4">
    <source>
        <dbReference type="ARBA" id="ARBA00022679"/>
    </source>
</evidence>
<dbReference type="EMBL" id="SMAG01000002">
    <property type="protein sequence ID" value="TCS95809.1"/>
    <property type="molecule type" value="Genomic_DNA"/>
</dbReference>
<evidence type="ECO:0000256" key="3">
    <source>
        <dbReference type="ARBA" id="ARBA00022553"/>
    </source>
</evidence>
<dbReference type="GO" id="GO:0005524">
    <property type="term" value="F:ATP binding"/>
    <property type="evidence" value="ECO:0007669"/>
    <property type="project" value="UniProtKB-KW"/>
</dbReference>
<evidence type="ECO:0000256" key="8">
    <source>
        <dbReference type="ARBA" id="ARBA00023012"/>
    </source>
</evidence>
<evidence type="ECO:0000313" key="11">
    <source>
        <dbReference type="EMBL" id="TCS95809.1"/>
    </source>
</evidence>
<keyword evidence="9" id="KW-0175">Coiled coil</keyword>
<protein>
    <recommendedName>
        <fullName evidence="2">histidine kinase</fullName>
        <ecNumber evidence="2">2.7.13.3</ecNumber>
    </recommendedName>
</protein>
<dbReference type="EC" id="2.7.13.3" evidence="2"/>
<dbReference type="Gene3D" id="3.30.565.10">
    <property type="entry name" value="Histidine kinase-like ATPase, C-terminal domain"/>
    <property type="match status" value="1"/>
</dbReference>
<name>A0A4R3L838_9BACL</name>
<dbReference type="Pfam" id="PF00512">
    <property type="entry name" value="HisKA"/>
    <property type="match status" value="1"/>
</dbReference>
<dbReference type="SMART" id="SM00388">
    <property type="entry name" value="HisKA"/>
    <property type="match status" value="1"/>
</dbReference>
<dbReference type="OrthoDB" id="9815750at2"/>
<dbReference type="PRINTS" id="PR00344">
    <property type="entry name" value="BCTRLSENSOR"/>
</dbReference>